<keyword evidence="2" id="KW-0175">Coiled coil</keyword>
<dbReference type="PROSITE" id="PS51257">
    <property type="entry name" value="PROKAR_LIPOPROTEIN"/>
    <property type="match status" value="1"/>
</dbReference>
<dbReference type="InterPro" id="IPR058624">
    <property type="entry name" value="MdtA-like_HH"/>
</dbReference>
<dbReference type="RefSeq" id="WP_106874503.1">
    <property type="nucleotide sequence ID" value="NZ_CP027845.1"/>
</dbReference>
<gene>
    <name evidence="4" type="ORF">phytr_7080</name>
</gene>
<dbReference type="GO" id="GO:1990281">
    <property type="term" value="C:efflux pump complex"/>
    <property type="evidence" value="ECO:0007669"/>
    <property type="project" value="TreeGrafter"/>
</dbReference>
<dbReference type="Pfam" id="PF25876">
    <property type="entry name" value="HH_MFP_RND"/>
    <property type="match status" value="1"/>
</dbReference>
<dbReference type="Proteomes" id="UP000241762">
    <property type="component" value="Chromosome"/>
</dbReference>
<feature type="domain" description="Multidrug resistance protein MdtA-like alpha-helical hairpin" evidence="3">
    <location>
        <begin position="71"/>
        <end position="137"/>
    </location>
</feature>
<dbReference type="Gene3D" id="2.40.30.170">
    <property type="match status" value="1"/>
</dbReference>
<evidence type="ECO:0000256" key="2">
    <source>
        <dbReference type="SAM" id="Coils"/>
    </source>
</evidence>
<organism evidence="4 5">
    <name type="scientific">Candidatus Phycorickettsia trachydisci</name>
    <dbReference type="NCBI Taxonomy" id="2115978"/>
    <lineage>
        <taxon>Bacteria</taxon>
        <taxon>Pseudomonadati</taxon>
        <taxon>Pseudomonadota</taxon>
        <taxon>Alphaproteobacteria</taxon>
        <taxon>Rickettsiales</taxon>
        <taxon>Rickettsiaceae</taxon>
        <taxon>Candidatus Phycorickettsia</taxon>
    </lineage>
</organism>
<evidence type="ECO:0000313" key="4">
    <source>
        <dbReference type="EMBL" id="AVP87648.1"/>
    </source>
</evidence>
<dbReference type="KEGG" id="ptc:phytr_7080"/>
<name>A0A2P1P8P2_9RICK</name>
<proteinExistence type="inferred from homology"/>
<dbReference type="GO" id="GO:0015562">
    <property type="term" value="F:efflux transmembrane transporter activity"/>
    <property type="evidence" value="ECO:0007669"/>
    <property type="project" value="TreeGrafter"/>
</dbReference>
<accession>A0A2P1P8P2</accession>
<comment type="similarity">
    <text evidence="1">Belongs to the membrane fusion protein (MFP) (TC 8.A.1) family.</text>
</comment>
<feature type="coiled-coil region" evidence="2">
    <location>
        <begin position="63"/>
        <end position="135"/>
    </location>
</feature>
<keyword evidence="5" id="KW-1185">Reference proteome</keyword>
<evidence type="ECO:0000259" key="3">
    <source>
        <dbReference type="Pfam" id="PF25876"/>
    </source>
</evidence>
<evidence type="ECO:0000313" key="5">
    <source>
        <dbReference type="Proteomes" id="UP000241762"/>
    </source>
</evidence>
<dbReference type="NCBIfam" id="TIGR01730">
    <property type="entry name" value="RND_mfp"/>
    <property type="match status" value="1"/>
</dbReference>
<reference evidence="4 5" key="1">
    <citation type="submission" date="2018-03" db="EMBL/GenBank/DDBJ databases">
        <title>A gene transfer event suggests a long-term partnership between eustigmatophyte algae and a novel lineage of endosymbiotic bacteria.</title>
        <authorList>
            <person name="Yurchenko T."/>
            <person name="Sevcikova T."/>
            <person name="Pribyl P."/>
            <person name="El Karkouri K."/>
            <person name="Klimes V."/>
            <person name="Amaral R."/>
            <person name="Zbrankova V."/>
            <person name="Kim E."/>
            <person name="Raoult D."/>
            <person name="Santos L.M.A."/>
            <person name="Elias M."/>
        </authorList>
    </citation>
    <scope>NUCLEOTIDE SEQUENCE [LARGE SCALE GENOMIC DNA]</scope>
    <source>
        <strain evidence="4">CCALA 838</strain>
    </source>
</reference>
<evidence type="ECO:0000256" key="1">
    <source>
        <dbReference type="ARBA" id="ARBA00009477"/>
    </source>
</evidence>
<sequence length="261" mass="29252">MRYHFYFLLLLLTSCNQNKVSLHGYVEGEYQYITPTTSGTLKNLYVHRGDVVKTGDKLFALDDVELKAAIENAKADIRQLEAVFDESTKTYQRSQELLKSKTISQADFDKQQANYNAAKAKLDAANQSLVSAEKKLQDSAPLAINDAYIENTFFLPGEFVQAGKPVVSLLPPNEVKVRFFVPQKQLPKIAEGKYVTVSCDGCPKKIKAKIIYIAKQAEYTPPVIYSTDARQKMVFMVEAKTDQPETSLNPGLPVDINIEDK</sequence>
<dbReference type="OrthoDB" id="9809385at2"/>
<dbReference type="Gene3D" id="1.10.287.470">
    <property type="entry name" value="Helix hairpin bin"/>
    <property type="match status" value="1"/>
</dbReference>
<dbReference type="PANTHER" id="PTHR30469:SF15">
    <property type="entry name" value="HLYD FAMILY OF SECRETION PROTEINS"/>
    <property type="match status" value="1"/>
</dbReference>
<dbReference type="PANTHER" id="PTHR30469">
    <property type="entry name" value="MULTIDRUG RESISTANCE PROTEIN MDTA"/>
    <property type="match status" value="1"/>
</dbReference>
<protein>
    <submittedName>
        <fullName evidence="4">Secretion protein HlyD family protein</fullName>
    </submittedName>
</protein>
<dbReference type="EMBL" id="CP027845">
    <property type="protein sequence ID" value="AVP87648.1"/>
    <property type="molecule type" value="Genomic_DNA"/>
</dbReference>
<dbReference type="SUPFAM" id="SSF111369">
    <property type="entry name" value="HlyD-like secretion proteins"/>
    <property type="match status" value="1"/>
</dbReference>
<dbReference type="InterPro" id="IPR006143">
    <property type="entry name" value="RND_pump_MFP"/>
</dbReference>
<dbReference type="Gene3D" id="2.40.50.100">
    <property type="match status" value="1"/>
</dbReference>
<dbReference type="AlphaFoldDB" id="A0A2P1P8P2"/>